<dbReference type="InterPro" id="IPR052169">
    <property type="entry name" value="CW_Biosynth-Accessory"/>
</dbReference>
<dbReference type="Pfam" id="PF09587">
    <property type="entry name" value="PGA_cap"/>
    <property type="match status" value="1"/>
</dbReference>
<dbReference type="Proteomes" id="UP000614200">
    <property type="component" value="Unassembled WGS sequence"/>
</dbReference>
<feature type="domain" description="Capsule synthesis protein CapA" evidence="2">
    <location>
        <begin position="104"/>
        <end position="361"/>
    </location>
</feature>
<sequence>MSRNYKPIDLPRNLDYMASAMSPEVLKMVESIIEKKLSEGQWSTPEDMIFDPSNIEFAAYWLHKGRNPIKKGMKGHNLEAYFEPFKKSKQSWQPENFIKRKEYKLSASGDLMFAKHIEASKDILYDHVESLIFKSDFAYANLESTLSKEAPKAFSVKETGETPHINITKPQYDALVKHKEYKFNAVQIANNHIMDCGEEGARITMDQLKCDDIAFLGVYENESDANRVTYTMMDEVKIGWVTHTFSLNGKKLPDEKAWLCDITPFHMVKDVDTSRIEYQIKEAKNAGCDLVVVTLHWGLEHEFYPHPDQLEWAHKFAELGADAIICHHPHVCQPYEMYKPESRPDQLVPILYSLGNLTPAYGSAATVLSLIANLTISQGELNGVHQTLITAVELTPVAFMRALENGNPHAVLIPLRDLNAMALDSETKAYVKEINAYADLILGDSWRV</sequence>
<organism evidence="3 4">
    <name type="scientific">Fusibacter ferrireducens</name>
    <dbReference type="NCBI Taxonomy" id="2785058"/>
    <lineage>
        <taxon>Bacteria</taxon>
        <taxon>Bacillati</taxon>
        <taxon>Bacillota</taxon>
        <taxon>Clostridia</taxon>
        <taxon>Eubacteriales</taxon>
        <taxon>Eubacteriales Family XII. Incertae Sedis</taxon>
        <taxon>Fusibacter</taxon>
    </lineage>
</organism>
<gene>
    <name evidence="3" type="ORF">ISU02_20750</name>
</gene>
<dbReference type="InterPro" id="IPR019079">
    <property type="entry name" value="Capsule_synth_CapA"/>
</dbReference>
<evidence type="ECO:0000313" key="3">
    <source>
        <dbReference type="EMBL" id="MBF4695530.1"/>
    </source>
</evidence>
<dbReference type="Gene3D" id="3.60.21.10">
    <property type="match status" value="1"/>
</dbReference>
<comment type="similarity">
    <text evidence="1">Belongs to the CapA family.</text>
</comment>
<evidence type="ECO:0000313" key="4">
    <source>
        <dbReference type="Proteomes" id="UP000614200"/>
    </source>
</evidence>
<accession>A0ABR9ZYI2</accession>
<dbReference type="RefSeq" id="WP_194703769.1">
    <property type="nucleotide sequence ID" value="NZ_JADKNH010000017.1"/>
</dbReference>
<evidence type="ECO:0000256" key="1">
    <source>
        <dbReference type="ARBA" id="ARBA00005662"/>
    </source>
</evidence>
<dbReference type="SUPFAM" id="SSF56300">
    <property type="entry name" value="Metallo-dependent phosphatases"/>
    <property type="match status" value="1"/>
</dbReference>
<dbReference type="CDD" id="cd07381">
    <property type="entry name" value="MPP_CapA"/>
    <property type="match status" value="1"/>
</dbReference>
<reference evidence="3 4" key="1">
    <citation type="submission" date="2020-11" db="EMBL/GenBank/DDBJ databases">
        <title>Fusibacter basophilias sp. nov.</title>
        <authorList>
            <person name="Qiu D."/>
        </authorList>
    </citation>
    <scope>NUCLEOTIDE SEQUENCE [LARGE SCALE GENOMIC DNA]</scope>
    <source>
        <strain evidence="3 4">Q10-2</strain>
    </source>
</reference>
<comment type="caution">
    <text evidence="3">The sequence shown here is derived from an EMBL/GenBank/DDBJ whole genome shotgun (WGS) entry which is preliminary data.</text>
</comment>
<dbReference type="EMBL" id="JADKNH010000017">
    <property type="protein sequence ID" value="MBF4695530.1"/>
    <property type="molecule type" value="Genomic_DNA"/>
</dbReference>
<proteinExistence type="inferred from homology"/>
<keyword evidence="4" id="KW-1185">Reference proteome</keyword>
<dbReference type="PANTHER" id="PTHR33393">
    <property type="entry name" value="POLYGLUTAMINE SYNTHESIS ACCESSORY PROTEIN RV0574C-RELATED"/>
    <property type="match status" value="1"/>
</dbReference>
<dbReference type="PANTHER" id="PTHR33393:SF13">
    <property type="entry name" value="PGA BIOSYNTHESIS PROTEIN CAPA"/>
    <property type="match status" value="1"/>
</dbReference>
<evidence type="ECO:0000259" key="2">
    <source>
        <dbReference type="SMART" id="SM00854"/>
    </source>
</evidence>
<dbReference type="InterPro" id="IPR029052">
    <property type="entry name" value="Metallo-depent_PP-like"/>
</dbReference>
<name>A0ABR9ZYI2_9FIRM</name>
<dbReference type="SMART" id="SM00854">
    <property type="entry name" value="PGA_cap"/>
    <property type="match status" value="1"/>
</dbReference>
<protein>
    <submittedName>
        <fullName evidence="3">CapA family protein</fullName>
    </submittedName>
</protein>